<keyword evidence="1" id="KW-0472">Membrane</keyword>
<keyword evidence="1" id="KW-0812">Transmembrane</keyword>
<evidence type="ECO:0008006" key="3">
    <source>
        <dbReference type="Google" id="ProtNLM"/>
    </source>
</evidence>
<sequence>MLREAIGFLSNIIVNSIFVNPSAPHRRASALSKVLFLASAIFAFYESPSLGLVVAAEILIIYVLSTGDLVEPASMFVLSSIPALWMAATSVPFLAFSGSLSSYKVFEIFYKTLFYSLFAILAAGLITPRDLSRITYVFTRKVAFPHLLWSLIPSQLKDATVSLNVQEMKGTPLSSSLFAVFSEQLERADQIMIANYPRLESKVKRLVKGKENEKFTFAFFVVFSINVALALIAYFYL</sequence>
<evidence type="ECO:0000313" key="2">
    <source>
        <dbReference type="EMBL" id="HGZ60480.1"/>
    </source>
</evidence>
<protein>
    <recommendedName>
        <fullName evidence="3">Energy-coupling factor transporter transmembrane protein EcfT</fullName>
    </recommendedName>
</protein>
<dbReference type="EMBL" id="DTLS01000135">
    <property type="protein sequence ID" value="HGZ60480.1"/>
    <property type="molecule type" value="Genomic_DNA"/>
</dbReference>
<feature type="transmembrane region" description="Helical" evidence="1">
    <location>
        <begin position="76"/>
        <end position="96"/>
    </location>
</feature>
<comment type="caution">
    <text evidence="2">The sequence shown here is derived from an EMBL/GenBank/DDBJ whole genome shotgun (WGS) entry which is preliminary data.</text>
</comment>
<proteinExistence type="predicted"/>
<gene>
    <name evidence="2" type="ORF">ENW83_04665</name>
</gene>
<keyword evidence="1" id="KW-1133">Transmembrane helix</keyword>
<evidence type="ECO:0000256" key="1">
    <source>
        <dbReference type="SAM" id="Phobius"/>
    </source>
</evidence>
<feature type="transmembrane region" description="Helical" evidence="1">
    <location>
        <begin position="34"/>
        <end position="64"/>
    </location>
</feature>
<dbReference type="AlphaFoldDB" id="A0A7J3SLH4"/>
<name>A0A7J3SLH4_9CREN</name>
<feature type="transmembrane region" description="Helical" evidence="1">
    <location>
        <begin position="108"/>
        <end position="126"/>
    </location>
</feature>
<feature type="transmembrane region" description="Helical" evidence="1">
    <location>
        <begin position="215"/>
        <end position="236"/>
    </location>
</feature>
<accession>A0A7J3SLH4</accession>
<reference evidence="2" key="1">
    <citation type="journal article" date="2020" name="mSystems">
        <title>Genome- and Community-Level Interaction Insights into Carbon Utilization and Element Cycling Functions of Hydrothermarchaeota in Hydrothermal Sediment.</title>
        <authorList>
            <person name="Zhou Z."/>
            <person name="Liu Y."/>
            <person name="Xu W."/>
            <person name="Pan J."/>
            <person name="Luo Z.H."/>
            <person name="Li M."/>
        </authorList>
    </citation>
    <scope>NUCLEOTIDE SEQUENCE [LARGE SCALE GENOMIC DNA]</scope>
    <source>
        <strain evidence="2">SpSt-885</strain>
    </source>
</reference>
<organism evidence="2">
    <name type="scientific">Fervidicoccus fontis</name>
    <dbReference type="NCBI Taxonomy" id="683846"/>
    <lineage>
        <taxon>Archaea</taxon>
        <taxon>Thermoproteota</taxon>
        <taxon>Thermoprotei</taxon>
        <taxon>Fervidicoccales</taxon>
        <taxon>Fervidicoccaceae</taxon>
        <taxon>Fervidicoccus</taxon>
    </lineage>
</organism>